<dbReference type="SUPFAM" id="SSF53098">
    <property type="entry name" value="Ribonuclease H-like"/>
    <property type="match status" value="1"/>
</dbReference>
<dbReference type="EMBL" id="QGNW01000109">
    <property type="protein sequence ID" value="RVW96137.1"/>
    <property type="molecule type" value="Genomic_DNA"/>
</dbReference>
<dbReference type="PANTHER" id="PTHR42648:SF22">
    <property type="entry name" value="REVERSE TRANSCRIPTASE TY1_COPIA-TYPE DOMAIN-CONTAINING PROTEIN"/>
    <property type="match status" value="1"/>
</dbReference>
<organism evidence="2 3">
    <name type="scientific">Vitis vinifera</name>
    <name type="common">Grape</name>
    <dbReference type="NCBI Taxonomy" id="29760"/>
    <lineage>
        <taxon>Eukaryota</taxon>
        <taxon>Viridiplantae</taxon>
        <taxon>Streptophyta</taxon>
        <taxon>Embryophyta</taxon>
        <taxon>Tracheophyta</taxon>
        <taxon>Spermatophyta</taxon>
        <taxon>Magnoliopsida</taxon>
        <taxon>eudicotyledons</taxon>
        <taxon>Gunneridae</taxon>
        <taxon>Pentapetalae</taxon>
        <taxon>rosids</taxon>
        <taxon>Vitales</taxon>
        <taxon>Vitaceae</taxon>
        <taxon>Viteae</taxon>
        <taxon>Vitis</taxon>
    </lineage>
</organism>
<proteinExistence type="predicted"/>
<evidence type="ECO:0000313" key="2">
    <source>
        <dbReference type="EMBL" id="RVW96137.1"/>
    </source>
</evidence>
<feature type="domain" description="Integrase catalytic" evidence="1">
    <location>
        <begin position="1"/>
        <end position="62"/>
    </location>
</feature>
<dbReference type="Proteomes" id="UP000288805">
    <property type="component" value="Unassembled WGS sequence"/>
</dbReference>
<dbReference type="GO" id="GO:0003676">
    <property type="term" value="F:nucleic acid binding"/>
    <property type="evidence" value="ECO:0007669"/>
    <property type="project" value="InterPro"/>
</dbReference>
<protein>
    <recommendedName>
        <fullName evidence="1">Integrase catalytic domain-containing protein</fullName>
    </recommendedName>
</protein>
<dbReference type="PANTHER" id="PTHR42648">
    <property type="entry name" value="TRANSPOSASE, PUTATIVE-RELATED"/>
    <property type="match status" value="1"/>
</dbReference>
<sequence>MIATQYQSNIQVIRTDNGSEFVNQDLKQYLNLHGIVHQITCPYTPQQNGVAERKNRHLLRLFVLPCLELTCPPIIGVKPSLLQLISSTVYPLVPCNFRLPLMCFITLHFDVYLLVMPCIKKDIDVITPFLESFMLPLMWSFMKMIYFISGDNLETSGECPSDGNREEYPGENEIGVPHDVPTNQMSSPTDFMPESHSPVDSLHESHVNSEFEHRLKVLPNRVTRGKPKVSYEPILNSKSKYPINNYEALKDSRWREAMNEEMKAL</sequence>
<reference evidence="2 3" key="1">
    <citation type="journal article" date="2018" name="PLoS Genet.">
        <title>Population sequencing reveals clonal diversity and ancestral inbreeding in the grapevine cultivar Chardonnay.</title>
        <authorList>
            <person name="Roach M.J."/>
            <person name="Johnson D.L."/>
            <person name="Bohlmann J."/>
            <person name="van Vuuren H.J."/>
            <person name="Jones S.J."/>
            <person name="Pretorius I.S."/>
            <person name="Schmidt S.A."/>
            <person name="Borneman A.R."/>
        </authorList>
    </citation>
    <scope>NUCLEOTIDE SEQUENCE [LARGE SCALE GENOMIC DNA]</scope>
    <source>
        <strain evidence="3">cv. Chardonnay</strain>
        <tissue evidence="2">Leaf</tissue>
    </source>
</reference>
<accession>A0A438IHJ5</accession>
<comment type="caution">
    <text evidence="2">The sequence shown here is derived from an EMBL/GenBank/DDBJ whole genome shotgun (WGS) entry which is preliminary data.</text>
</comment>
<dbReference type="Gene3D" id="3.30.420.10">
    <property type="entry name" value="Ribonuclease H-like superfamily/Ribonuclease H"/>
    <property type="match status" value="1"/>
</dbReference>
<gene>
    <name evidence="2" type="ORF">CK203_037712</name>
</gene>
<evidence type="ECO:0000313" key="3">
    <source>
        <dbReference type="Proteomes" id="UP000288805"/>
    </source>
</evidence>
<dbReference type="InterPro" id="IPR012337">
    <property type="entry name" value="RNaseH-like_sf"/>
</dbReference>
<dbReference type="PROSITE" id="PS50994">
    <property type="entry name" value="INTEGRASE"/>
    <property type="match status" value="1"/>
</dbReference>
<dbReference type="GO" id="GO:0015074">
    <property type="term" value="P:DNA integration"/>
    <property type="evidence" value="ECO:0007669"/>
    <property type="project" value="InterPro"/>
</dbReference>
<dbReference type="InterPro" id="IPR039537">
    <property type="entry name" value="Retrotran_Ty1/copia-like"/>
</dbReference>
<dbReference type="InterPro" id="IPR036397">
    <property type="entry name" value="RNaseH_sf"/>
</dbReference>
<dbReference type="AlphaFoldDB" id="A0A438IHJ5"/>
<evidence type="ECO:0000259" key="1">
    <source>
        <dbReference type="PROSITE" id="PS50994"/>
    </source>
</evidence>
<name>A0A438IHJ5_VITVI</name>
<dbReference type="InterPro" id="IPR001584">
    <property type="entry name" value="Integrase_cat-core"/>
</dbReference>